<evidence type="ECO:0000256" key="5">
    <source>
        <dbReference type="ARBA" id="ARBA00022840"/>
    </source>
</evidence>
<dbReference type="SMART" id="SM00382">
    <property type="entry name" value="AAA"/>
    <property type="match status" value="1"/>
</dbReference>
<evidence type="ECO:0000256" key="8">
    <source>
        <dbReference type="ARBA" id="ARBA00023136"/>
    </source>
</evidence>
<dbReference type="Proteomes" id="UP000190395">
    <property type="component" value="Unassembled WGS sequence"/>
</dbReference>
<proteinExistence type="predicted"/>
<dbReference type="InterPro" id="IPR003439">
    <property type="entry name" value="ABC_transporter-like_ATP-bd"/>
</dbReference>
<name>A0A1T4PSV5_9SPIR</name>
<sequence>MAFFSAKNLKKEWENFSLDVSFECEKSTMTTILGPSGSGKSSVLRLICGLEKSEKAEICLDGKDITKTAVQNRGIGMVFQSANLFGHLSVEDNVSYGLVCHGTKKKEARKMACDFLKKFNLENFGKRSPETLSGGEAQRVSLARTLIVKPQLVLFDEPLSALDAPLRKKLAAEIRRLQKEIGFTGIMVTHDLAEAKAVSDKIILMKKGRIIWQGDAKDFNENMLE</sequence>
<dbReference type="CDD" id="cd03259">
    <property type="entry name" value="ABC_Carb_Solutes_like"/>
    <property type="match status" value="1"/>
</dbReference>
<dbReference type="GO" id="GO:0005524">
    <property type="term" value="F:ATP binding"/>
    <property type="evidence" value="ECO:0007669"/>
    <property type="project" value="UniProtKB-KW"/>
</dbReference>
<dbReference type="SUPFAM" id="SSF52540">
    <property type="entry name" value="P-loop containing nucleoside triphosphate hydrolases"/>
    <property type="match status" value="1"/>
</dbReference>
<evidence type="ECO:0000256" key="1">
    <source>
        <dbReference type="ARBA" id="ARBA00022448"/>
    </source>
</evidence>
<dbReference type="InterPro" id="IPR050093">
    <property type="entry name" value="ABC_SmlMolc_Importer"/>
</dbReference>
<evidence type="ECO:0000256" key="7">
    <source>
        <dbReference type="ARBA" id="ARBA00023065"/>
    </source>
</evidence>
<keyword evidence="4" id="KW-0547">Nucleotide-binding</keyword>
<dbReference type="InterPro" id="IPR017871">
    <property type="entry name" value="ABC_transporter-like_CS"/>
</dbReference>
<dbReference type="AlphaFoldDB" id="A0A1T4PSV5"/>
<evidence type="ECO:0000313" key="11">
    <source>
        <dbReference type="Proteomes" id="UP000190395"/>
    </source>
</evidence>
<evidence type="ECO:0000256" key="4">
    <source>
        <dbReference type="ARBA" id="ARBA00022741"/>
    </source>
</evidence>
<keyword evidence="3" id="KW-0410">Iron transport</keyword>
<keyword evidence="6" id="KW-0408">Iron</keyword>
<keyword evidence="7" id="KW-0406">Ion transport</keyword>
<dbReference type="PROSITE" id="PS50893">
    <property type="entry name" value="ABC_TRANSPORTER_2"/>
    <property type="match status" value="1"/>
</dbReference>
<dbReference type="GO" id="GO:0015408">
    <property type="term" value="F:ABC-type ferric iron transporter activity"/>
    <property type="evidence" value="ECO:0007669"/>
    <property type="project" value="InterPro"/>
</dbReference>
<dbReference type="Pfam" id="PF00005">
    <property type="entry name" value="ABC_tran"/>
    <property type="match status" value="1"/>
</dbReference>
<dbReference type="InterPro" id="IPR003593">
    <property type="entry name" value="AAA+_ATPase"/>
</dbReference>
<protein>
    <submittedName>
        <fullName evidence="10">Thiamine transport system ATP-binding protein</fullName>
    </submittedName>
</protein>
<accession>A0A1T4PSV5</accession>
<dbReference type="STRING" id="225004.SAMN02745152_01707"/>
<dbReference type="OrthoDB" id="9802264at2"/>
<dbReference type="Gene3D" id="3.40.50.300">
    <property type="entry name" value="P-loop containing nucleotide triphosphate hydrolases"/>
    <property type="match status" value="1"/>
</dbReference>
<evidence type="ECO:0000256" key="3">
    <source>
        <dbReference type="ARBA" id="ARBA00022496"/>
    </source>
</evidence>
<dbReference type="GO" id="GO:0016887">
    <property type="term" value="F:ATP hydrolysis activity"/>
    <property type="evidence" value="ECO:0007669"/>
    <property type="project" value="InterPro"/>
</dbReference>
<dbReference type="RefSeq" id="WP_078931437.1">
    <property type="nucleotide sequence ID" value="NZ_FUXC01000010.1"/>
</dbReference>
<dbReference type="GeneID" id="303367938"/>
<dbReference type="GO" id="GO:0016020">
    <property type="term" value="C:membrane"/>
    <property type="evidence" value="ECO:0007669"/>
    <property type="project" value="InterPro"/>
</dbReference>
<dbReference type="PANTHER" id="PTHR42781:SF4">
    <property type="entry name" value="SPERMIDINE_PUTRESCINE IMPORT ATP-BINDING PROTEIN POTA"/>
    <property type="match status" value="1"/>
</dbReference>
<dbReference type="InterPro" id="IPR027417">
    <property type="entry name" value="P-loop_NTPase"/>
</dbReference>
<gene>
    <name evidence="10" type="ORF">SAMN02745152_01707</name>
</gene>
<dbReference type="InterPro" id="IPR015853">
    <property type="entry name" value="ABC_transpr_FbpC"/>
</dbReference>
<feature type="domain" description="ABC transporter" evidence="9">
    <location>
        <begin position="1"/>
        <end position="224"/>
    </location>
</feature>
<keyword evidence="1" id="KW-0813">Transport</keyword>
<evidence type="ECO:0000313" key="10">
    <source>
        <dbReference type="EMBL" id="SJZ94660.1"/>
    </source>
</evidence>
<reference evidence="10 11" key="1">
    <citation type="submission" date="2017-02" db="EMBL/GenBank/DDBJ databases">
        <authorList>
            <person name="Peterson S.W."/>
        </authorList>
    </citation>
    <scope>NUCLEOTIDE SEQUENCE [LARGE SCALE GENOMIC DNA]</scope>
    <source>
        <strain evidence="10 11">ATCC BAA-909</strain>
    </source>
</reference>
<evidence type="ECO:0000259" key="9">
    <source>
        <dbReference type="PROSITE" id="PS50893"/>
    </source>
</evidence>
<organism evidence="10 11">
    <name type="scientific">Treponema berlinense</name>
    <dbReference type="NCBI Taxonomy" id="225004"/>
    <lineage>
        <taxon>Bacteria</taxon>
        <taxon>Pseudomonadati</taxon>
        <taxon>Spirochaetota</taxon>
        <taxon>Spirochaetia</taxon>
        <taxon>Spirochaetales</taxon>
        <taxon>Treponemataceae</taxon>
        <taxon>Treponema</taxon>
    </lineage>
</organism>
<evidence type="ECO:0000256" key="6">
    <source>
        <dbReference type="ARBA" id="ARBA00023004"/>
    </source>
</evidence>
<keyword evidence="8" id="KW-0472">Membrane</keyword>
<evidence type="ECO:0000256" key="2">
    <source>
        <dbReference type="ARBA" id="ARBA00022475"/>
    </source>
</evidence>
<keyword evidence="11" id="KW-1185">Reference proteome</keyword>
<dbReference type="PANTHER" id="PTHR42781">
    <property type="entry name" value="SPERMIDINE/PUTRESCINE IMPORT ATP-BINDING PROTEIN POTA"/>
    <property type="match status" value="1"/>
</dbReference>
<dbReference type="PROSITE" id="PS00211">
    <property type="entry name" value="ABC_TRANSPORTER_1"/>
    <property type="match status" value="1"/>
</dbReference>
<keyword evidence="5 10" id="KW-0067">ATP-binding</keyword>
<dbReference type="EMBL" id="FUXC01000010">
    <property type="protein sequence ID" value="SJZ94660.1"/>
    <property type="molecule type" value="Genomic_DNA"/>
</dbReference>
<keyword evidence="2" id="KW-1003">Cell membrane</keyword>